<protein>
    <submittedName>
        <fullName evidence="1">1361_t:CDS:1</fullName>
    </submittedName>
</protein>
<dbReference type="Proteomes" id="UP000789366">
    <property type="component" value="Unassembled WGS sequence"/>
</dbReference>
<name>A0ACA9K0J9_9GLOM</name>
<organism evidence="1 2">
    <name type="scientific">Cetraspora pellucida</name>
    <dbReference type="NCBI Taxonomy" id="1433469"/>
    <lineage>
        <taxon>Eukaryota</taxon>
        <taxon>Fungi</taxon>
        <taxon>Fungi incertae sedis</taxon>
        <taxon>Mucoromycota</taxon>
        <taxon>Glomeromycotina</taxon>
        <taxon>Glomeromycetes</taxon>
        <taxon>Diversisporales</taxon>
        <taxon>Gigasporaceae</taxon>
        <taxon>Cetraspora</taxon>
    </lineage>
</organism>
<comment type="caution">
    <text evidence="1">The sequence shown here is derived from an EMBL/GenBank/DDBJ whole genome shotgun (WGS) entry which is preliminary data.</text>
</comment>
<evidence type="ECO:0000313" key="2">
    <source>
        <dbReference type="Proteomes" id="UP000789366"/>
    </source>
</evidence>
<gene>
    <name evidence="1" type="ORF">SPELUC_LOCUS491</name>
</gene>
<evidence type="ECO:0000313" key="1">
    <source>
        <dbReference type="EMBL" id="CAG8445816.1"/>
    </source>
</evidence>
<proteinExistence type="predicted"/>
<reference evidence="1" key="1">
    <citation type="submission" date="2021-06" db="EMBL/GenBank/DDBJ databases">
        <authorList>
            <person name="Kallberg Y."/>
            <person name="Tangrot J."/>
            <person name="Rosling A."/>
        </authorList>
    </citation>
    <scope>NUCLEOTIDE SEQUENCE</scope>
    <source>
        <strain evidence="1">28 12/20/2015</strain>
    </source>
</reference>
<sequence length="136" mass="15917">MLKDKVAKKIKYYAWIGDDNNLQQCLATFELTTSTTNLAAIKKLQSDLTKDKERNVRNNARMLETLLLNDDDLLRIQELVEILALFTHVITIKESGIDEYIIAMLDSRFKDLNFEPEKFESTKNELQHRIKEDIKK</sequence>
<dbReference type="EMBL" id="CAJVPW010000180">
    <property type="protein sequence ID" value="CAG8445816.1"/>
    <property type="molecule type" value="Genomic_DNA"/>
</dbReference>
<keyword evidence="2" id="KW-1185">Reference proteome</keyword>
<accession>A0ACA9K0J9</accession>